<comment type="subcellular location">
    <subcellularLocation>
        <location evidence="1">Cell inner membrane</location>
        <topology evidence="1">Multi-pass membrane protein</topology>
    </subcellularLocation>
</comment>
<keyword evidence="2" id="KW-1003">Cell membrane</keyword>
<dbReference type="PANTHER" id="PTHR32089">
    <property type="entry name" value="METHYL-ACCEPTING CHEMOTAXIS PROTEIN MCPB"/>
    <property type="match status" value="1"/>
</dbReference>
<dbReference type="Gene3D" id="1.10.287.950">
    <property type="entry name" value="Methyl-accepting chemotaxis protein"/>
    <property type="match status" value="1"/>
</dbReference>
<comment type="similarity">
    <text evidence="4">Belongs to the methyl-accepting chemotaxis (MCP) protein family.</text>
</comment>
<keyword evidence="6" id="KW-1133">Transmembrane helix</keyword>
<feature type="domain" description="Methyl-accepting transducer" evidence="7">
    <location>
        <begin position="321"/>
        <end position="557"/>
    </location>
</feature>
<comment type="caution">
    <text evidence="10">The sequence shown here is derived from an EMBL/GenBank/DDBJ whole genome shotgun (WGS) entry which is preliminary data.</text>
</comment>
<dbReference type="RefSeq" id="WP_167672843.1">
    <property type="nucleotide sequence ID" value="NZ_JAATJS010000003.1"/>
</dbReference>
<dbReference type="PANTHER" id="PTHR32089:SF112">
    <property type="entry name" value="LYSOZYME-LIKE PROTEIN-RELATED"/>
    <property type="match status" value="1"/>
</dbReference>
<evidence type="ECO:0000256" key="5">
    <source>
        <dbReference type="PROSITE-ProRule" id="PRU00284"/>
    </source>
</evidence>
<feature type="domain" description="T-SNARE coiled-coil homology" evidence="8">
    <location>
        <begin position="473"/>
        <end position="535"/>
    </location>
</feature>
<dbReference type="PROSITE" id="PS50192">
    <property type="entry name" value="T_SNARE"/>
    <property type="match status" value="1"/>
</dbReference>
<dbReference type="Pfam" id="PF12729">
    <property type="entry name" value="4HB_MCP_1"/>
    <property type="match status" value="1"/>
</dbReference>
<dbReference type="SMART" id="SM00304">
    <property type="entry name" value="HAMP"/>
    <property type="match status" value="1"/>
</dbReference>
<dbReference type="InterPro" id="IPR004090">
    <property type="entry name" value="Chemotax_Me-accpt_rcpt"/>
</dbReference>
<protein>
    <submittedName>
        <fullName evidence="10">Methyl-accepting chemotaxis protein</fullName>
    </submittedName>
</protein>
<proteinExistence type="inferred from homology"/>
<evidence type="ECO:0000259" key="9">
    <source>
        <dbReference type="PROSITE" id="PS50885"/>
    </source>
</evidence>
<keyword evidence="6" id="KW-0472">Membrane</keyword>
<accession>A0ABX0VBA2</accession>
<dbReference type="InterPro" id="IPR024478">
    <property type="entry name" value="HlyB_4HB_MCP"/>
</dbReference>
<evidence type="ECO:0000256" key="1">
    <source>
        <dbReference type="ARBA" id="ARBA00004429"/>
    </source>
</evidence>
<dbReference type="EMBL" id="JAATJS010000003">
    <property type="protein sequence ID" value="NIX76942.1"/>
    <property type="molecule type" value="Genomic_DNA"/>
</dbReference>
<name>A0ABX0VBA2_9HYPH</name>
<keyword evidence="11" id="KW-1185">Reference proteome</keyword>
<gene>
    <name evidence="10" type="ORF">HB375_09985</name>
</gene>
<evidence type="ECO:0000313" key="10">
    <source>
        <dbReference type="EMBL" id="NIX76942.1"/>
    </source>
</evidence>
<sequence length="577" mass="61382">MAIIVTGVRREAGDEMRFLQRLSIRSKLIGAFAVLFVLTLLVGLQGLIEVRNLNRLLAESNTASLPSVRWSGAINAITADLRGTLLRHTLAVDEDVILEAEARSVELDKKLAEARTAFVALINTSEERALYEEFSQNWGTYATEAAAVLKYSQQSQTAMARQHFNGRTIEPFRKAQEALEKIVESVVAEAEKNYLEAQADYERMLQWVIAILAAAAIFGAGLGVVIIRSISRGIASVVAPMRALAEGDLMADVPHRGEKNEIGTIADAVQVFKAALIAKKEADEAAALEADAKMRRAQKLDELTKRFEANVSVLTQELTGAATDMEATAKSMAAIADQTTRQSATVASAAEQTSANVQTVAAATEEMSISIREIATQINQSSQIADRAVQGAQRTNVTVQTLASTAEKIGDVIALINNIAGQTNLLALNATIEAARAGEAGRGFAVVASEVKELASQTAKATEEIGSQIAGVQQATEEVVAAIQDIAKTITEMSQISVTIAAAMEQQGVATQEISRNVQEAARGTDHVTGNITDVRQGAGETGSVAAKVLDAAQGLARHSEDLGREVQDFLYGVKAA</sequence>
<keyword evidence="6" id="KW-0812">Transmembrane</keyword>
<dbReference type="SUPFAM" id="SSF58104">
    <property type="entry name" value="Methyl-accepting chemotaxis protein (MCP) signaling domain"/>
    <property type="match status" value="1"/>
</dbReference>
<feature type="transmembrane region" description="Helical" evidence="6">
    <location>
        <begin position="204"/>
        <end position="227"/>
    </location>
</feature>
<evidence type="ECO:0000256" key="6">
    <source>
        <dbReference type="SAM" id="Phobius"/>
    </source>
</evidence>
<dbReference type="InterPro" id="IPR004089">
    <property type="entry name" value="MCPsignal_dom"/>
</dbReference>
<dbReference type="InterPro" id="IPR000727">
    <property type="entry name" value="T_SNARE_dom"/>
</dbReference>
<reference evidence="10 11" key="1">
    <citation type="submission" date="2020-03" db="EMBL/GenBank/DDBJ databases">
        <title>The genome sequence of Microvirga sp. c23x22.</title>
        <authorList>
            <person name="Zhang X."/>
        </authorList>
    </citation>
    <scope>NUCLEOTIDE SEQUENCE [LARGE SCALE GENOMIC DNA]</scope>
    <source>
        <strain evidence="11">c23x22</strain>
    </source>
</reference>
<dbReference type="PRINTS" id="PR00260">
    <property type="entry name" value="CHEMTRNSDUCR"/>
</dbReference>
<evidence type="ECO:0000259" key="7">
    <source>
        <dbReference type="PROSITE" id="PS50111"/>
    </source>
</evidence>
<evidence type="ECO:0000256" key="4">
    <source>
        <dbReference type="ARBA" id="ARBA00029447"/>
    </source>
</evidence>
<evidence type="ECO:0000313" key="11">
    <source>
        <dbReference type="Proteomes" id="UP000707352"/>
    </source>
</evidence>
<dbReference type="Gene3D" id="6.10.340.10">
    <property type="match status" value="1"/>
</dbReference>
<organism evidence="10 11">
    <name type="scientific">Microvirga terricola</name>
    <dbReference type="NCBI Taxonomy" id="2719797"/>
    <lineage>
        <taxon>Bacteria</taxon>
        <taxon>Pseudomonadati</taxon>
        <taxon>Pseudomonadota</taxon>
        <taxon>Alphaproteobacteria</taxon>
        <taxon>Hyphomicrobiales</taxon>
        <taxon>Methylobacteriaceae</taxon>
        <taxon>Microvirga</taxon>
    </lineage>
</organism>
<dbReference type="SMART" id="SM00283">
    <property type="entry name" value="MA"/>
    <property type="match status" value="1"/>
</dbReference>
<keyword evidence="2" id="KW-0997">Cell inner membrane</keyword>
<dbReference type="Pfam" id="PF00672">
    <property type="entry name" value="HAMP"/>
    <property type="match status" value="1"/>
</dbReference>
<dbReference type="PROSITE" id="PS50111">
    <property type="entry name" value="CHEMOTAXIS_TRANSDUC_2"/>
    <property type="match status" value="1"/>
</dbReference>
<feature type="transmembrane region" description="Helical" evidence="6">
    <location>
        <begin position="28"/>
        <end position="48"/>
    </location>
</feature>
<dbReference type="PROSITE" id="PS50885">
    <property type="entry name" value="HAMP"/>
    <property type="match status" value="1"/>
</dbReference>
<feature type="domain" description="HAMP" evidence="9">
    <location>
        <begin position="228"/>
        <end position="281"/>
    </location>
</feature>
<evidence type="ECO:0000256" key="2">
    <source>
        <dbReference type="ARBA" id="ARBA00022519"/>
    </source>
</evidence>
<dbReference type="Proteomes" id="UP000707352">
    <property type="component" value="Unassembled WGS sequence"/>
</dbReference>
<evidence type="ECO:0000256" key="3">
    <source>
        <dbReference type="ARBA" id="ARBA00023224"/>
    </source>
</evidence>
<keyword evidence="3 5" id="KW-0807">Transducer</keyword>
<dbReference type="Pfam" id="PF00015">
    <property type="entry name" value="MCPsignal"/>
    <property type="match status" value="1"/>
</dbReference>
<dbReference type="InterPro" id="IPR003660">
    <property type="entry name" value="HAMP_dom"/>
</dbReference>
<evidence type="ECO:0000259" key="8">
    <source>
        <dbReference type="PROSITE" id="PS50192"/>
    </source>
</evidence>